<evidence type="ECO:0000313" key="2">
    <source>
        <dbReference type="Proteomes" id="UP000823635"/>
    </source>
</evidence>
<comment type="caution">
    <text evidence="1">The sequence shown here is derived from an EMBL/GenBank/DDBJ whole genome shotgun (WGS) entry which is preliminary data.</text>
</comment>
<sequence>MVQLLRLLDVNPLDILPQRPPFVMIDNLIRYDEHVAATRLEVKDTTMFVYEGKLSAAGMIENMAQTCAARLGYYNLISGLPVRIGYIGAISGLHISRTPKVGEILETEICVEEEVFGVTLVNGKSRIAGQTAMEAKMKIVIQ</sequence>
<reference evidence="1" key="2">
    <citation type="journal article" date="2021" name="PeerJ">
        <title>Extensive microbial diversity within the chicken gut microbiome revealed by metagenomics and culture.</title>
        <authorList>
            <person name="Gilroy R."/>
            <person name="Ravi A."/>
            <person name="Getino M."/>
            <person name="Pursley I."/>
            <person name="Horton D.L."/>
            <person name="Alikhan N.F."/>
            <person name="Baker D."/>
            <person name="Gharbi K."/>
            <person name="Hall N."/>
            <person name="Watson M."/>
            <person name="Adriaenssens E.M."/>
            <person name="Foster-Nyarko E."/>
            <person name="Jarju S."/>
            <person name="Secka A."/>
            <person name="Antonio M."/>
            <person name="Oren A."/>
            <person name="Chaudhuri R.R."/>
            <person name="La Ragione R."/>
            <person name="Hildebrand F."/>
            <person name="Pallen M.J."/>
        </authorList>
    </citation>
    <scope>NUCLEOTIDE SEQUENCE</scope>
    <source>
        <strain evidence="1">15467</strain>
    </source>
</reference>
<accession>A0A9D9DKL8</accession>
<reference evidence="1" key="1">
    <citation type="submission" date="2020-10" db="EMBL/GenBank/DDBJ databases">
        <authorList>
            <person name="Gilroy R."/>
        </authorList>
    </citation>
    <scope>NUCLEOTIDE SEQUENCE</scope>
    <source>
        <strain evidence="1">15467</strain>
    </source>
</reference>
<proteinExistence type="predicted"/>
<dbReference type="EMBL" id="JADINB010000017">
    <property type="protein sequence ID" value="MBO8428445.1"/>
    <property type="molecule type" value="Genomic_DNA"/>
</dbReference>
<dbReference type="InterPro" id="IPR016776">
    <property type="entry name" value="ApeP-like_dehydratase"/>
</dbReference>
<name>A0A9D9DKL8_9BACT</name>
<dbReference type="InterPro" id="IPR029069">
    <property type="entry name" value="HotDog_dom_sf"/>
</dbReference>
<gene>
    <name evidence="1" type="ORF">IAC68_00725</name>
</gene>
<evidence type="ECO:0000313" key="1">
    <source>
        <dbReference type="EMBL" id="MBO8428445.1"/>
    </source>
</evidence>
<organism evidence="1 2">
    <name type="scientific">Candidatus Egerieousia excrementavium</name>
    <dbReference type="NCBI Taxonomy" id="2840778"/>
    <lineage>
        <taxon>Bacteria</taxon>
        <taxon>Pseudomonadati</taxon>
        <taxon>Bacteroidota</taxon>
        <taxon>Bacteroidia</taxon>
        <taxon>Bacteroidales</taxon>
        <taxon>Candidatus Egerieousia</taxon>
    </lineage>
</organism>
<dbReference type="AlphaFoldDB" id="A0A9D9DKL8"/>
<protein>
    <submittedName>
        <fullName evidence="1">Uncharacterized protein</fullName>
    </submittedName>
</protein>
<dbReference type="SUPFAM" id="SSF54637">
    <property type="entry name" value="Thioesterase/thiol ester dehydrase-isomerase"/>
    <property type="match status" value="1"/>
</dbReference>
<dbReference type="Pfam" id="PF22817">
    <property type="entry name" value="ApeP-like"/>
    <property type="match status" value="1"/>
</dbReference>
<dbReference type="Proteomes" id="UP000823635">
    <property type="component" value="Unassembled WGS sequence"/>
</dbReference>
<dbReference type="Gene3D" id="3.10.129.10">
    <property type="entry name" value="Hotdog Thioesterase"/>
    <property type="match status" value="1"/>
</dbReference>